<evidence type="ECO:0000256" key="2">
    <source>
        <dbReference type="ARBA" id="ARBA00023002"/>
    </source>
</evidence>
<evidence type="ECO:0000259" key="3">
    <source>
        <dbReference type="Pfam" id="PF00881"/>
    </source>
</evidence>
<gene>
    <name evidence="4" type="ORF">FC91_GL002321</name>
</gene>
<dbReference type="InterPro" id="IPR029479">
    <property type="entry name" value="Nitroreductase"/>
</dbReference>
<dbReference type="InterPro" id="IPR000415">
    <property type="entry name" value="Nitroreductase-like"/>
</dbReference>
<dbReference type="Proteomes" id="UP000050949">
    <property type="component" value="Unassembled WGS sequence"/>
</dbReference>
<dbReference type="CDD" id="cd02137">
    <property type="entry name" value="MhqN-like"/>
    <property type="match status" value="1"/>
</dbReference>
<organism evidence="4 5">
    <name type="scientific">Schleiferilactobacillus harbinensis DSM 16991</name>
    <dbReference type="NCBI Taxonomy" id="1122147"/>
    <lineage>
        <taxon>Bacteria</taxon>
        <taxon>Bacillati</taxon>
        <taxon>Bacillota</taxon>
        <taxon>Bacilli</taxon>
        <taxon>Lactobacillales</taxon>
        <taxon>Lactobacillaceae</taxon>
        <taxon>Schleiferilactobacillus</taxon>
    </lineage>
</organism>
<comment type="similarity">
    <text evidence="1">Belongs to the nitroreductase family.</text>
</comment>
<protein>
    <submittedName>
        <fullName evidence="4">Transcription regulator</fullName>
    </submittedName>
</protein>
<dbReference type="eggNOG" id="COG0778">
    <property type="taxonomic scope" value="Bacteria"/>
</dbReference>
<dbReference type="PANTHER" id="PTHR43673">
    <property type="entry name" value="NAD(P)H NITROREDUCTASE YDGI-RELATED"/>
    <property type="match status" value="1"/>
</dbReference>
<evidence type="ECO:0000313" key="4">
    <source>
        <dbReference type="EMBL" id="KRM27858.1"/>
    </source>
</evidence>
<dbReference type="PATRIC" id="fig|1122147.4.peg.2400"/>
<dbReference type="PANTHER" id="PTHR43673:SF10">
    <property type="entry name" value="NADH DEHYDROGENASE_NAD(P)H NITROREDUCTASE XCC3605-RELATED"/>
    <property type="match status" value="1"/>
</dbReference>
<dbReference type="Gene3D" id="3.40.109.10">
    <property type="entry name" value="NADH Oxidase"/>
    <property type="match status" value="1"/>
</dbReference>
<dbReference type="GO" id="GO:0016491">
    <property type="term" value="F:oxidoreductase activity"/>
    <property type="evidence" value="ECO:0007669"/>
    <property type="project" value="UniProtKB-KW"/>
</dbReference>
<dbReference type="AlphaFoldDB" id="A0A0R1XCQ2"/>
<keyword evidence="2" id="KW-0560">Oxidoreductase</keyword>
<evidence type="ECO:0000256" key="1">
    <source>
        <dbReference type="ARBA" id="ARBA00007118"/>
    </source>
</evidence>
<sequence>MMTELPVMPLTKNDFAQNVFGRRSIRKFDSDFKITRAEMQEILTQAGRAPSSMNLQPWRFVVVDSTAGKTKLHDLVMTNTPQNDTASAMIIVFGVDHPERDDAKIYDAAVAAGTMTSATRDEEVAEIDAYYHTMGDLAREKTISLDAGLVTMQLALVARAHGYDTCIIGGFNRAGVKQAFAPNEELHPEIIVAIGQAAENGYESVRLPVADTTTFA</sequence>
<feature type="domain" description="Nitroreductase" evidence="3">
    <location>
        <begin position="21"/>
        <end position="195"/>
    </location>
</feature>
<reference evidence="4 5" key="1">
    <citation type="journal article" date="2015" name="Genome Announc.">
        <title>Expanding the biotechnology potential of lactobacilli through comparative genomics of 213 strains and associated genera.</title>
        <authorList>
            <person name="Sun Z."/>
            <person name="Harris H.M."/>
            <person name="McCann A."/>
            <person name="Guo C."/>
            <person name="Argimon S."/>
            <person name="Zhang W."/>
            <person name="Yang X."/>
            <person name="Jeffery I.B."/>
            <person name="Cooney J.C."/>
            <person name="Kagawa T.F."/>
            <person name="Liu W."/>
            <person name="Song Y."/>
            <person name="Salvetti E."/>
            <person name="Wrobel A."/>
            <person name="Rasinkangas P."/>
            <person name="Parkhill J."/>
            <person name="Rea M.C."/>
            <person name="O'Sullivan O."/>
            <person name="Ritari J."/>
            <person name="Douillard F.P."/>
            <person name="Paul Ross R."/>
            <person name="Yang R."/>
            <person name="Briner A.E."/>
            <person name="Felis G.E."/>
            <person name="de Vos W.M."/>
            <person name="Barrangou R."/>
            <person name="Klaenhammer T.R."/>
            <person name="Caufield P.W."/>
            <person name="Cui Y."/>
            <person name="Zhang H."/>
            <person name="O'Toole P.W."/>
        </authorList>
    </citation>
    <scope>NUCLEOTIDE SEQUENCE [LARGE SCALE GENOMIC DNA]</scope>
    <source>
        <strain evidence="4 5">DSM 16991</strain>
    </source>
</reference>
<proteinExistence type="inferred from homology"/>
<dbReference type="Pfam" id="PF00881">
    <property type="entry name" value="Nitroreductase"/>
    <property type="match status" value="1"/>
</dbReference>
<comment type="caution">
    <text evidence="4">The sequence shown here is derived from an EMBL/GenBank/DDBJ whole genome shotgun (WGS) entry which is preliminary data.</text>
</comment>
<name>A0A0R1XCQ2_9LACO</name>
<dbReference type="EMBL" id="AZFW01000040">
    <property type="protein sequence ID" value="KRM27858.1"/>
    <property type="molecule type" value="Genomic_DNA"/>
</dbReference>
<dbReference type="SUPFAM" id="SSF55469">
    <property type="entry name" value="FMN-dependent nitroreductase-like"/>
    <property type="match status" value="1"/>
</dbReference>
<evidence type="ECO:0000313" key="5">
    <source>
        <dbReference type="Proteomes" id="UP000050949"/>
    </source>
</evidence>
<accession>A0A0R1XCQ2</accession>